<organism evidence="3 4">
    <name type="scientific">Glaciimonas soli</name>
    <dbReference type="NCBI Taxonomy" id="2590999"/>
    <lineage>
        <taxon>Bacteria</taxon>
        <taxon>Pseudomonadati</taxon>
        <taxon>Pseudomonadota</taxon>
        <taxon>Betaproteobacteria</taxon>
        <taxon>Burkholderiales</taxon>
        <taxon>Oxalobacteraceae</taxon>
        <taxon>Glaciimonas</taxon>
    </lineage>
</organism>
<dbReference type="GO" id="GO:0008643">
    <property type="term" value="P:carbohydrate transport"/>
    <property type="evidence" value="ECO:0007669"/>
    <property type="project" value="InterPro"/>
</dbReference>
<dbReference type="PANTHER" id="PTHR11328">
    <property type="entry name" value="MAJOR FACILITATOR SUPERFAMILY DOMAIN-CONTAINING PROTEIN"/>
    <property type="match status" value="1"/>
</dbReference>
<keyword evidence="2" id="KW-0472">Membrane</keyword>
<dbReference type="PANTHER" id="PTHR11328:SF24">
    <property type="entry name" value="MAJOR FACILITATOR SUPERFAMILY (MFS) PROFILE DOMAIN-CONTAINING PROTEIN"/>
    <property type="match status" value="1"/>
</dbReference>
<gene>
    <name evidence="3" type="ORF">GEV47_17000</name>
</gene>
<accession>A0A843Z0K8</accession>
<feature type="transmembrane region" description="Helical" evidence="2">
    <location>
        <begin position="330"/>
        <end position="348"/>
    </location>
</feature>
<dbReference type="OrthoDB" id="181905at2"/>
<proteinExistence type="inferred from homology"/>
<feature type="transmembrane region" description="Helical" evidence="2">
    <location>
        <begin position="150"/>
        <end position="169"/>
    </location>
</feature>
<name>A0A843Z0K8_9BURK</name>
<comment type="caution">
    <text evidence="3">The sequence shown here is derived from an EMBL/GenBank/DDBJ whole genome shotgun (WGS) entry which is preliminary data.</text>
</comment>
<dbReference type="Proteomes" id="UP000451565">
    <property type="component" value="Unassembled WGS sequence"/>
</dbReference>
<sequence length="452" mass="49007">MTTPSTKISRTKLVGFVALAGPVTAATAPIASYLPAFYSEHLGLSLASVGFLFFSMRALDFFFDVLAGVLIDRRPFAGGKYRPWLVLGLLALLVGVWLLYMPPRQWVSVPLAFLGGGLLYLGFSFVSIAHQAWSSALSRSSDERVAIFGYREIAVIFGILAIFLTPAVAEHVYHADFETKVHVIGYALLIGIAITGVISLWAVRGKDEQNLPGQQHEAAHSHRVTLAGVGRVLRDPTVIKIVILFMLAFFALVGTASMMSFLVSGVFGKPNLVAQMQGVYFIAAMASIFLWLRMGKRFGEWGTLRVSTLTAIAAQLSVLLPLYFGSTWMLFLHFALLGAHFGAAPFLLRSLLGRIGQYKANEQGTDLQGILFSTGVFAEKIGSSIAVLFAFLMLGWLGFKPANATDPATHGALLGVYLALPIGAYALMSLIFMMRRSQSELAETRSARNALA</sequence>
<evidence type="ECO:0000313" key="3">
    <source>
        <dbReference type="EMBL" id="MQR02376.1"/>
    </source>
</evidence>
<feature type="transmembrane region" description="Helical" evidence="2">
    <location>
        <begin position="241"/>
        <end position="267"/>
    </location>
</feature>
<feature type="transmembrane region" description="Helical" evidence="2">
    <location>
        <begin position="304"/>
        <end position="324"/>
    </location>
</feature>
<evidence type="ECO:0000256" key="1">
    <source>
        <dbReference type="ARBA" id="ARBA00009617"/>
    </source>
</evidence>
<protein>
    <submittedName>
        <fullName evidence="3">MFS transporter</fullName>
    </submittedName>
</protein>
<comment type="similarity">
    <text evidence="1">Belongs to the sodium:galactoside symporter (TC 2.A.2) family.</text>
</comment>
<dbReference type="GO" id="GO:0005886">
    <property type="term" value="C:plasma membrane"/>
    <property type="evidence" value="ECO:0007669"/>
    <property type="project" value="TreeGrafter"/>
</dbReference>
<keyword evidence="2" id="KW-0812">Transmembrane</keyword>
<feature type="transmembrane region" description="Helical" evidence="2">
    <location>
        <begin position="411"/>
        <end position="432"/>
    </location>
</feature>
<dbReference type="InterPro" id="IPR039672">
    <property type="entry name" value="MFS_2"/>
</dbReference>
<dbReference type="RefSeq" id="WP_153236011.1">
    <property type="nucleotide sequence ID" value="NZ_WINI01000009.1"/>
</dbReference>
<feature type="transmembrane region" description="Helical" evidence="2">
    <location>
        <begin position="181"/>
        <end position="203"/>
    </location>
</feature>
<keyword evidence="2" id="KW-1133">Transmembrane helix</keyword>
<feature type="transmembrane region" description="Helical" evidence="2">
    <location>
        <begin position="83"/>
        <end position="100"/>
    </location>
</feature>
<reference evidence="3 4" key="1">
    <citation type="submission" date="2019-10" db="EMBL/GenBank/DDBJ databases">
        <title>Glaciimonas soli sp. nov., a psychrophilic bacterium isolated from the forest soil of a high elevation mountain in Taiwan.</title>
        <authorList>
            <person name="Wang L.-T."/>
            <person name="Shieh W.Y."/>
        </authorList>
    </citation>
    <scope>NUCLEOTIDE SEQUENCE [LARGE SCALE GENOMIC DNA]</scope>
    <source>
        <strain evidence="3 4">GS1</strain>
    </source>
</reference>
<dbReference type="Gene3D" id="1.20.1250.20">
    <property type="entry name" value="MFS general substrate transporter like domains"/>
    <property type="match status" value="1"/>
</dbReference>
<dbReference type="EMBL" id="WINI01000009">
    <property type="protein sequence ID" value="MQR02376.1"/>
    <property type="molecule type" value="Genomic_DNA"/>
</dbReference>
<keyword evidence="4" id="KW-1185">Reference proteome</keyword>
<dbReference type="AlphaFoldDB" id="A0A843Z0K8"/>
<dbReference type="InterPro" id="IPR036259">
    <property type="entry name" value="MFS_trans_sf"/>
</dbReference>
<feature type="transmembrane region" description="Helical" evidence="2">
    <location>
        <begin position="49"/>
        <end position="71"/>
    </location>
</feature>
<feature type="transmembrane region" description="Helical" evidence="2">
    <location>
        <begin position="273"/>
        <end position="292"/>
    </location>
</feature>
<dbReference type="GO" id="GO:0015293">
    <property type="term" value="F:symporter activity"/>
    <property type="evidence" value="ECO:0007669"/>
    <property type="project" value="InterPro"/>
</dbReference>
<dbReference type="SUPFAM" id="SSF103473">
    <property type="entry name" value="MFS general substrate transporter"/>
    <property type="match status" value="1"/>
</dbReference>
<feature type="transmembrane region" description="Helical" evidence="2">
    <location>
        <begin position="381"/>
        <end position="399"/>
    </location>
</feature>
<evidence type="ECO:0000313" key="4">
    <source>
        <dbReference type="Proteomes" id="UP000451565"/>
    </source>
</evidence>
<feature type="transmembrane region" description="Helical" evidence="2">
    <location>
        <begin position="106"/>
        <end position="129"/>
    </location>
</feature>
<evidence type="ECO:0000256" key="2">
    <source>
        <dbReference type="SAM" id="Phobius"/>
    </source>
</evidence>
<dbReference type="Pfam" id="PF13347">
    <property type="entry name" value="MFS_2"/>
    <property type="match status" value="1"/>
</dbReference>